<evidence type="ECO:0000313" key="2">
    <source>
        <dbReference type="EMBL" id="MFC4558878.1"/>
    </source>
</evidence>
<protein>
    <submittedName>
        <fullName evidence="2">Helix-hairpin-helix domain-containing protein</fullName>
    </submittedName>
</protein>
<dbReference type="RefSeq" id="WP_390296166.1">
    <property type="nucleotide sequence ID" value="NZ_JBHSFU010000006.1"/>
</dbReference>
<sequence length="193" mass="21405">MFSILRRNLFLLLIIPAIGIFLWISNSKIPESKQVESVPSEDTLLVKEQKQERSETVIVDVKGAVRHPGVYKTSPDSRVNDVIKQAGGFTADADQKMVNLAQKVQDEMLILIPEKGENIPSMTTGPAGDGKVRVNYATQEEIETLNGIGPSKAQAIIEYRDENGLFQKVEDLLEVSGIGEKTLENLRDFIQIP</sequence>
<dbReference type="Pfam" id="PF10531">
    <property type="entry name" value="SLBB"/>
    <property type="match status" value="1"/>
</dbReference>
<organism evidence="2 3">
    <name type="scientific">Virgibacillus kekensis</name>
    <dbReference type="NCBI Taxonomy" id="202261"/>
    <lineage>
        <taxon>Bacteria</taxon>
        <taxon>Bacillati</taxon>
        <taxon>Bacillota</taxon>
        <taxon>Bacilli</taxon>
        <taxon>Bacillales</taxon>
        <taxon>Bacillaceae</taxon>
        <taxon>Virgibacillus</taxon>
    </lineage>
</organism>
<dbReference type="Gene3D" id="3.10.560.10">
    <property type="entry name" value="Outer membrane lipoprotein wza domain like"/>
    <property type="match status" value="1"/>
</dbReference>
<dbReference type="PANTHER" id="PTHR21180">
    <property type="entry name" value="ENDONUCLEASE/EXONUCLEASE/PHOSPHATASE FAMILY DOMAIN-CONTAINING PROTEIN 1"/>
    <property type="match status" value="1"/>
</dbReference>
<dbReference type="Gene3D" id="1.10.150.310">
    <property type="entry name" value="Tex RuvX-like domain-like"/>
    <property type="match status" value="1"/>
</dbReference>
<dbReference type="Proteomes" id="UP001595989">
    <property type="component" value="Unassembled WGS sequence"/>
</dbReference>
<dbReference type="NCBIfam" id="TIGR00426">
    <property type="entry name" value="competence protein ComEA helix-hairpin-helix repeat region"/>
    <property type="match status" value="1"/>
</dbReference>
<dbReference type="InterPro" id="IPR019554">
    <property type="entry name" value="Soluble_ligand-bd"/>
</dbReference>
<dbReference type="EMBL" id="JBHSFU010000006">
    <property type="protein sequence ID" value="MFC4558878.1"/>
    <property type="molecule type" value="Genomic_DNA"/>
</dbReference>
<dbReference type="SUPFAM" id="SSF47781">
    <property type="entry name" value="RuvA domain 2-like"/>
    <property type="match status" value="1"/>
</dbReference>
<evidence type="ECO:0000313" key="3">
    <source>
        <dbReference type="Proteomes" id="UP001595989"/>
    </source>
</evidence>
<dbReference type="PANTHER" id="PTHR21180:SF32">
    <property type="entry name" value="ENDONUCLEASE_EXONUCLEASE_PHOSPHATASE FAMILY DOMAIN-CONTAINING PROTEIN 1"/>
    <property type="match status" value="1"/>
</dbReference>
<dbReference type="SMART" id="SM00278">
    <property type="entry name" value="HhH1"/>
    <property type="match status" value="2"/>
</dbReference>
<name>A0ABV9DLC9_9BACI</name>
<proteinExistence type="predicted"/>
<evidence type="ECO:0000259" key="1">
    <source>
        <dbReference type="SMART" id="SM00278"/>
    </source>
</evidence>
<feature type="domain" description="Helix-hairpin-helix DNA-binding motif class 1" evidence="1">
    <location>
        <begin position="140"/>
        <end position="159"/>
    </location>
</feature>
<dbReference type="InterPro" id="IPR004509">
    <property type="entry name" value="Competence_ComEA_HhH"/>
</dbReference>
<accession>A0ABV9DLC9</accession>
<dbReference type="InterPro" id="IPR003583">
    <property type="entry name" value="Hlx-hairpin-Hlx_DNA-bd_motif"/>
</dbReference>
<reference evidence="3" key="1">
    <citation type="journal article" date="2019" name="Int. J. Syst. Evol. Microbiol.">
        <title>The Global Catalogue of Microorganisms (GCM) 10K type strain sequencing project: providing services to taxonomists for standard genome sequencing and annotation.</title>
        <authorList>
            <consortium name="The Broad Institute Genomics Platform"/>
            <consortium name="The Broad Institute Genome Sequencing Center for Infectious Disease"/>
            <person name="Wu L."/>
            <person name="Ma J."/>
        </authorList>
    </citation>
    <scope>NUCLEOTIDE SEQUENCE [LARGE SCALE GENOMIC DNA]</scope>
    <source>
        <strain evidence="3">CGMCC 4.7426</strain>
    </source>
</reference>
<keyword evidence="3" id="KW-1185">Reference proteome</keyword>
<dbReference type="InterPro" id="IPR051675">
    <property type="entry name" value="Endo/Exo/Phosphatase_dom_1"/>
</dbReference>
<comment type="caution">
    <text evidence="2">The sequence shown here is derived from an EMBL/GenBank/DDBJ whole genome shotgun (WGS) entry which is preliminary data.</text>
</comment>
<feature type="domain" description="Helix-hairpin-helix DNA-binding motif class 1" evidence="1">
    <location>
        <begin position="170"/>
        <end position="189"/>
    </location>
</feature>
<dbReference type="InterPro" id="IPR010994">
    <property type="entry name" value="RuvA_2-like"/>
</dbReference>
<gene>
    <name evidence="2" type="ORF">ACFO3D_11740</name>
</gene>
<dbReference type="Pfam" id="PF12836">
    <property type="entry name" value="HHH_3"/>
    <property type="match status" value="1"/>
</dbReference>